<keyword evidence="4" id="KW-0010">Activator</keyword>
<evidence type="ECO:0000313" key="9">
    <source>
        <dbReference type="Proteomes" id="UP000327111"/>
    </source>
</evidence>
<protein>
    <submittedName>
        <fullName evidence="8">HTH-type transcriptional activator RhaS</fullName>
    </submittedName>
</protein>
<dbReference type="PRINTS" id="PR00032">
    <property type="entry name" value="HTHARAC"/>
</dbReference>
<gene>
    <name evidence="8" type="primary">rhaS_14</name>
    <name evidence="8" type="ORF">PS854_04099</name>
</gene>
<dbReference type="InterPro" id="IPR050204">
    <property type="entry name" value="AraC_XylS_family_regulators"/>
</dbReference>
<dbReference type="InterPro" id="IPR009057">
    <property type="entry name" value="Homeodomain-like_sf"/>
</dbReference>
<dbReference type="SUPFAM" id="SSF46689">
    <property type="entry name" value="Homeodomain-like"/>
    <property type="match status" value="2"/>
</dbReference>
<dbReference type="AlphaFoldDB" id="A0A5E7MQ24"/>
<reference evidence="8 9" key="1">
    <citation type="submission" date="2019-09" db="EMBL/GenBank/DDBJ databases">
        <authorList>
            <person name="Chandra G."/>
            <person name="Truman W A."/>
        </authorList>
    </citation>
    <scope>NUCLEOTIDE SEQUENCE [LARGE SCALE GENOMIC DNA]</scope>
    <source>
        <strain evidence="8">PS854</strain>
    </source>
</reference>
<evidence type="ECO:0000259" key="7">
    <source>
        <dbReference type="PROSITE" id="PS01124"/>
    </source>
</evidence>
<evidence type="ECO:0000256" key="6">
    <source>
        <dbReference type="ARBA" id="ARBA00037345"/>
    </source>
</evidence>
<evidence type="ECO:0000256" key="3">
    <source>
        <dbReference type="ARBA" id="ARBA00023125"/>
    </source>
</evidence>
<name>A0A5E7MQ24_PSEFL</name>
<proteinExistence type="predicted"/>
<dbReference type="PANTHER" id="PTHR46796">
    <property type="entry name" value="HTH-TYPE TRANSCRIPTIONAL ACTIVATOR RHAS-RELATED"/>
    <property type="match status" value="1"/>
</dbReference>
<evidence type="ECO:0000313" key="8">
    <source>
        <dbReference type="EMBL" id="VVP26924.1"/>
    </source>
</evidence>
<accession>A0A5E7MQ24</accession>
<comment type="subcellular location">
    <subcellularLocation>
        <location evidence="1">Cytoplasm</location>
    </subcellularLocation>
</comment>
<dbReference type="EMBL" id="CABVIF010000009">
    <property type="protein sequence ID" value="VVP26924.1"/>
    <property type="molecule type" value="Genomic_DNA"/>
</dbReference>
<dbReference type="InterPro" id="IPR018060">
    <property type="entry name" value="HTH_AraC"/>
</dbReference>
<dbReference type="InterPro" id="IPR018062">
    <property type="entry name" value="HTH_AraC-typ_CS"/>
</dbReference>
<dbReference type="Gene3D" id="1.10.10.60">
    <property type="entry name" value="Homeodomain-like"/>
    <property type="match status" value="2"/>
</dbReference>
<evidence type="ECO:0000256" key="4">
    <source>
        <dbReference type="ARBA" id="ARBA00023159"/>
    </source>
</evidence>
<dbReference type="RefSeq" id="WP_150735034.1">
    <property type="nucleotide sequence ID" value="NZ_CABVIF010000009.1"/>
</dbReference>
<evidence type="ECO:0000256" key="1">
    <source>
        <dbReference type="ARBA" id="ARBA00004496"/>
    </source>
</evidence>
<comment type="function">
    <text evidence="6">Regulatory protein of the TOL plasmid xyl operons. XylS activates the xylXYZLTEGFJQKIH operon required for the degradation of toluene, m-xylene and p-xylene.</text>
</comment>
<evidence type="ECO:0000256" key="5">
    <source>
        <dbReference type="ARBA" id="ARBA00023163"/>
    </source>
</evidence>
<dbReference type="InterPro" id="IPR020449">
    <property type="entry name" value="Tscrpt_reg_AraC-type_HTH"/>
</dbReference>
<dbReference type="Proteomes" id="UP000327111">
    <property type="component" value="Unassembled WGS sequence"/>
</dbReference>
<feature type="domain" description="HTH araC/xylS-type" evidence="7">
    <location>
        <begin position="80"/>
        <end position="178"/>
    </location>
</feature>
<dbReference type="SMART" id="SM00342">
    <property type="entry name" value="HTH_ARAC"/>
    <property type="match status" value="1"/>
</dbReference>
<dbReference type="Pfam" id="PF12833">
    <property type="entry name" value="HTH_18"/>
    <property type="match status" value="1"/>
</dbReference>
<sequence>MGARGNKNEDMPSCLHKAGGDPQTLLKITILLGEAQTSLNEDTQSAYFLLDKAMELLRQENANNHRVLSQPHTLSRWQTRHLNEYIHHHLEIPIRIYNLSALLGLSTSHFCHLFKNTFGITPRVYVARMRLTAARRMMLDTDQPLTNIAHAHGFCDQSHFCRTFRREIGISPQVWRQRRIHDVLPIS</sequence>
<dbReference type="PROSITE" id="PS00041">
    <property type="entry name" value="HTH_ARAC_FAMILY_1"/>
    <property type="match status" value="1"/>
</dbReference>
<dbReference type="GO" id="GO:0003700">
    <property type="term" value="F:DNA-binding transcription factor activity"/>
    <property type="evidence" value="ECO:0007669"/>
    <property type="project" value="InterPro"/>
</dbReference>
<organism evidence="8 9">
    <name type="scientific">Pseudomonas fluorescens</name>
    <dbReference type="NCBI Taxonomy" id="294"/>
    <lineage>
        <taxon>Bacteria</taxon>
        <taxon>Pseudomonadati</taxon>
        <taxon>Pseudomonadota</taxon>
        <taxon>Gammaproteobacteria</taxon>
        <taxon>Pseudomonadales</taxon>
        <taxon>Pseudomonadaceae</taxon>
        <taxon>Pseudomonas</taxon>
    </lineage>
</organism>
<dbReference type="PROSITE" id="PS01124">
    <property type="entry name" value="HTH_ARAC_FAMILY_2"/>
    <property type="match status" value="1"/>
</dbReference>
<evidence type="ECO:0000256" key="2">
    <source>
        <dbReference type="ARBA" id="ARBA00023015"/>
    </source>
</evidence>
<dbReference type="GO" id="GO:0009893">
    <property type="term" value="P:positive regulation of metabolic process"/>
    <property type="evidence" value="ECO:0007669"/>
    <property type="project" value="UniProtKB-ARBA"/>
</dbReference>
<keyword evidence="2" id="KW-0805">Transcription regulation</keyword>
<keyword evidence="5" id="KW-0804">Transcription</keyword>
<dbReference type="GO" id="GO:0005737">
    <property type="term" value="C:cytoplasm"/>
    <property type="evidence" value="ECO:0007669"/>
    <property type="project" value="UniProtKB-SubCell"/>
</dbReference>
<keyword evidence="3" id="KW-0238">DNA-binding</keyword>
<dbReference type="PANTHER" id="PTHR46796:SF6">
    <property type="entry name" value="ARAC SUBFAMILY"/>
    <property type="match status" value="1"/>
</dbReference>
<dbReference type="GO" id="GO:0043565">
    <property type="term" value="F:sequence-specific DNA binding"/>
    <property type="evidence" value="ECO:0007669"/>
    <property type="project" value="InterPro"/>
</dbReference>